<dbReference type="InterPro" id="IPR014202">
    <property type="entry name" value="Spore_II_R"/>
</dbReference>
<evidence type="ECO:0000313" key="2">
    <source>
        <dbReference type="Proteomes" id="UP001196301"/>
    </source>
</evidence>
<dbReference type="RefSeq" id="WP_216568935.1">
    <property type="nucleotide sequence ID" value="NZ_JAHLOQ010000009.1"/>
</dbReference>
<organism evidence="1 2">
    <name type="scientific">Intestinibacter bartlettii</name>
    <dbReference type="NCBI Taxonomy" id="261299"/>
    <lineage>
        <taxon>Bacteria</taxon>
        <taxon>Bacillati</taxon>
        <taxon>Bacillota</taxon>
        <taxon>Clostridia</taxon>
        <taxon>Peptostreptococcales</taxon>
        <taxon>Peptostreptococcaceae</taxon>
        <taxon>Intestinibacter</taxon>
    </lineage>
</organism>
<keyword evidence="2" id="KW-1185">Reference proteome</keyword>
<protein>
    <submittedName>
        <fullName evidence="1">Stage II sporulation protein R</fullName>
    </submittedName>
</protein>
<sequence length="236" mass="27425">MKSNNMKNLLKTNKNIKFRIMLCSVMLFIVLGVMASCIYAQISKIDTFSDDYKEKLIRFHVLANSDSDEDQALKLKVRDKVISYLQPKLENSKTIQQSEKIILSEESNLMDICEKTIKENGYDYDVSINLGYSKFPTKQYSSVVLPAGEYKSLKIIIGEGQGRNWWCVMFPPLCFVDEQNNVIDKETDKKLKEVLTDEEYKLIVEKDNKKINDLQIKFKIVEIVQKILDLKKEDQI</sequence>
<dbReference type="Pfam" id="PF09551">
    <property type="entry name" value="Spore_II_R"/>
    <property type="match status" value="1"/>
</dbReference>
<evidence type="ECO:0000313" key="1">
    <source>
        <dbReference type="EMBL" id="MBU5335796.1"/>
    </source>
</evidence>
<dbReference type="EMBL" id="JAHLOQ010000009">
    <property type="protein sequence ID" value="MBU5335796.1"/>
    <property type="molecule type" value="Genomic_DNA"/>
</dbReference>
<reference evidence="1 2" key="1">
    <citation type="submission" date="2021-06" db="EMBL/GenBank/DDBJ databases">
        <authorList>
            <person name="Sun Q."/>
            <person name="Li D."/>
        </authorList>
    </citation>
    <scope>NUCLEOTIDE SEQUENCE [LARGE SCALE GENOMIC DNA]</scope>
    <source>
        <strain evidence="1 2">N19</strain>
    </source>
</reference>
<accession>A0ABS6DVE0</accession>
<dbReference type="NCBIfam" id="TIGR02837">
    <property type="entry name" value="spore_II_R"/>
    <property type="match status" value="1"/>
</dbReference>
<gene>
    <name evidence="1" type="primary">spoIIR</name>
    <name evidence="1" type="ORF">KQI20_05030</name>
</gene>
<proteinExistence type="predicted"/>
<dbReference type="Proteomes" id="UP001196301">
    <property type="component" value="Unassembled WGS sequence"/>
</dbReference>
<name>A0ABS6DVE0_9FIRM</name>
<comment type="caution">
    <text evidence="1">The sequence shown here is derived from an EMBL/GenBank/DDBJ whole genome shotgun (WGS) entry which is preliminary data.</text>
</comment>